<reference evidence="1 2" key="1">
    <citation type="journal article" date="2003" name="Int. J. Syst. Evol. Microbiol.">
        <title>Halobacillus salinus sp. nov., isolated from a salt lake on the coast of the East Sea in Korea.</title>
        <authorList>
            <person name="Yoon J.H."/>
            <person name="Kang K.H."/>
            <person name="Park Y.H."/>
        </authorList>
    </citation>
    <scope>NUCLEOTIDE SEQUENCE [LARGE SCALE GENOMIC DNA]</scope>
    <source>
        <strain evidence="1 2">HSL-3</strain>
    </source>
</reference>
<dbReference type="GO" id="GO:0008270">
    <property type="term" value="F:zinc ion binding"/>
    <property type="evidence" value="ECO:0007669"/>
    <property type="project" value="InterPro"/>
</dbReference>
<dbReference type="EMBL" id="SRJC01000004">
    <property type="protein sequence ID" value="TGB02016.1"/>
    <property type="molecule type" value="Genomic_DNA"/>
</dbReference>
<dbReference type="InterPro" id="IPR046871">
    <property type="entry name" value="Pro_CA_2"/>
</dbReference>
<dbReference type="InterPro" id="IPR036874">
    <property type="entry name" value="Carbonic_anhydrase_sf"/>
</dbReference>
<organism evidence="1 2">
    <name type="scientific">Halobacillus salinus</name>
    <dbReference type="NCBI Taxonomy" id="192814"/>
    <lineage>
        <taxon>Bacteria</taxon>
        <taxon>Bacillati</taxon>
        <taxon>Bacillota</taxon>
        <taxon>Bacilli</taxon>
        <taxon>Bacillales</taxon>
        <taxon>Bacillaceae</taxon>
        <taxon>Halobacillus</taxon>
    </lineage>
</organism>
<dbReference type="STRING" id="192814.GCA_900166575_03866"/>
<protein>
    <submittedName>
        <fullName evidence="1">Uncharacterized protein</fullName>
    </submittedName>
</protein>
<dbReference type="Proteomes" id="UP000297982">
    <property type="component" value="Unassembled WGS sequence"/>
</dbReference>
<dbReference type="AlphaFoldDB" id="A0A4Z0GW83"/>
<evidence type="ECO:0000313" key="1">
    <source>
        <dbReference type="EMBL" id="TGB02016.1"/>
    </source>
</evidence>
<keyword evidence="2" id="KW-1185">Reference proteome</keyword>
<name>A0A4Z0GW83_9BACI</name>
<dbReference type="GO" id="GO:0004089">
    <property type="term" value="F:carbonate dehydratase activity"/>
    <property type="evidence" value="ECO:0007669"/>
    <property type="project" value="InterPro"/>
</dbReference>
<comment type="caution">
    <text evidence="1">The sequence shown here is derived from an EMBL/GenBank/DDBJ whole genome shotgun (WGS) entry which is preliminary data.</text>
</comment>
<dbReference type="Pfam" id="PF20393">
    <property type="entry name" value="Pro_CA_2"/>
    <property type="match status" value="1"/>
</dbReference>
<sequence>MSEFVTSINCMDGRVQLPVIHWMQEQYDVPYVDMITEAGPNKVVLEGTDQQIQAIQAKVQVSVDAHGSKTLAVVGHEGCAGNPVPREKKWEEIKEAVEVVRSWDYGIDVIGLYVNGDWEVEVVTK</sequence>
<gene>
    <name evidence="1" type="ORF">E4663_15405</name>
</gene>
<dbReference type="RefSeq" id="WP_079477283.1">
    <property type="nucleotide sequence ID" value="NZ_FVYZ01000002.1"/>
</dbReference>
<proteinExistence type="predicted"/>
<accession>A0A4Z0GW83</accession>
<evidence type="ECO:0000313" key="2">
    <source>
        <dbReference type="Proteomes" id="UP000297982"/>
    </source>
</evidence>
<dbReference type="OrthoDB" id="9794613at2"/>
<dbReference type="SUPFAM" id="SSF53056">
    <property type="entry name" value="beta-carbonic anhydrase, cab"/>
    <property type="match status" value="1"/>
</dbReference>